<sequence length="583" mass="66145">MREYLVLKNFFIRHKWPYIIGAISLIMLDFVQAYIPRLMGNITDGLKNRTMPYDQLIKYVFTVLAMAIIIFVLRYFWRMGFMGTARWLEYEMRRDLFSHLLILSPDYYNHHKTGDLMAHATNDIQAVRMSIARGMTNLMDTIVLFTTSLIIVVKTINLKLALVGLIPGPFMFIIVVIFGRKIRERFRRVQEAFANMTDKAEENIMGIRVVKSYVQEKGEIKKFDKANMQNFEANMAMVRLSSIFGSSMQILSAISTVIVIIYGGTLVINKTITLGDFVAFNSYIGMLLGPLTSLGWVVNIFQRGSASMKRINTIMRTKPEIVDSPDVVDVKELKGDIKIQNLTFKYAEDLEPALKDINIEIKMGKTLAVVGRTGCGKSTLANLLLHLYKVPEGTIFIDGIDINKIPLKTLRENIGYVPQDTFLFSSTIKENIAFSPDDIPLEKIQYAAKLAGIHDEIMGFKDGYDTVLGERGVTLSGGQKQRTAIARAVLKNPNILILDDCLSAVDAQTEEQILRNLKEFMKNRTSIIISHRISAVKDADEIIVLDEGKIVQRGTHEELLATEGFYKELYKMQQLEENINTEE</sequence>
<keyword evidence="4 9" id="KW-0812">Transmembrane</keyword>
<feature type="transmembrane region" description="Helical" evidence="9">
    <location>
        <begin position="162"/>
        <end position="179"/>
    </location>
</feature>
<evidence type="ECO:0000256" key="7">
    <source>
        <dbReference type="ARBA" id="ARBA00022989"/>
    </source>
</evidence>
<dbReference type="SUPFAM" id="SSF52540">
    <property type="entry name" value="P-loop containing nucleoside triphosphate hydrolases"/>
    <property type="match status" value="1"/>
</dbReference>
<keyword evidence="13" id="KW-1185">Reference proteome</keyword>
<dbReference type="GO" id="GO:0005886">
    <property type="term" value="C:plasma membrane"/>
    <property type="evidence" value="ECO:0007669"/>
    <property type="project" value="UniProtKB-SubCell"/>
</dbReference>
<evidence type="ECO:0000256" key="2">
    <source>
        <dbReference type="ARBA" id="ARBA00022448"/>
    </source>
</evidence>
<dbReference type="Gene3D" id="3.40.50.300">
    <property type="entry name" value="P-loop containing nucleotide triphosphate hydrolases"/>
    <property type="match status" value="1"/>
</dbReference>
<dbReference type="FunFam" id="1.20.1560.10:FF:000011">
    <property type="entry name" value="Multidrug ABC transporter ATP-binding protein"/>
    <property type="match status" value="1"/>
</dbReference>
<keyword evidence="5" id="KW-0547">Nucleotide-binding</keyword>
<keyword evidence="3" id="KW-1003">Cell membrane</keyword>
<evidence type="ECO:0000256" key="8">
    <source>
        <dbReference type="ARBA" id="ARBA00023136"/>
    </source>
</evidence>
<dbReference type="SUPFAM" id="SSF90123">
    <property type="entry name" value="ABC transporter transmembrane region"/>
    <property type="match status" value="1"/>
</dbReference>
<proteinExistence type="predicted"/>
<dbReference type="InterPro" id="IPR003439">
    <property type="entry name" value="ABC_transporter-like_ATP-bd"/>
</dbReference>
<feature type="domain" description="ABC transmembrane type-1" evidence="11">
    <location>
        <begin position="19"/>
        <end position="303"/>
    </location>
</feature>
<gene>
    <name evidence="12" type="ORF">SAMN02746089_00667</name>
</gene>
<evidence type="ECO:0000256" key="1">
    <source>
        <dbReference type="ARBA" id="ARBA00004651"/>
    </source>
</evidence>
<dbReference type="PANTHER" id="PTHR43394:SF1">
    <property type="entry name" value="ATP-BINDING CASSETTE SUB-FAMILY B MEMBER 10, MITOCHONDRIAL"/>
    <property type="match status" value="1"/>
</dbReference>
<dbReference type="InterPro" id="IPR036640">
    <property type="entry name" value="ABC1_TM_sf"/>
</dbReference>
<dbReference type="EMBL" id="FQVH01000004">
    <property type="protein sequence ID" value="SHE70112.1"/>
    <property type="molecule type" value="Genomic_DNA"/>
</dbReference>
<dbReference type="AlphaFoldDB" id="A0A1M4VMN0"/>
<feature type="transmembrane region" description="Helical" evidence="9">
    <location>
        <begin position="280"/>
        <end position="301"/>
    </location>
</feature>
<dbReference type="InterPro" id="IPR003593">
    <property type="entry name" value="AAA+_ATPase"/>
</dbReference>
<feature type="transmembrane region" description="Helical" evidence="9">
    <location>
        <begin position="16"/>
        <end position="36"/>
    </location>
</feature>
<dbReference type="InterPro" id="IPR011527">
    <property type="entry name" value="ABC1_TM_dom"/>
</dbReference>
<dbReference type="CDD" id="cd18541">
    <property type="entry name" value="ABC_6TM_TmrB_like"/>
    <property type="match status" value="1"/>
</dbReference>
<dbReference type="STRING" id="1121256.SAMN02746089_00667"/>
<dbReference type="Pfam" id="PF00005">
    <property type="entry name" value="ABC_tran"/>
    <property type="match status" value="1"/>
</dbReference>
<dbReference type="Pfam" id="PF00664">
    <property type="entry name" value="ABC_membrane"/>
    <property type="match status" value="1"/>
</dbReference>
<keyword evidence="7 9" id="KW-1133">Transmembrane helix</keyword>
<feature type="transmembrane region" description="Helical" evidence="9">
    <location>
        <begin position="56"/>
        <end position="77"/>
    </location>
</feature>
<evidence type="ECO:0000256" key="5">
    <source>
        <dbReference type="ARBA" id="ARBA00022741"/>
    </source>
</evidence>
<dbReference type="InterPro" id="IPR027417">
    <property type="entry name" value="P-loop_NTPase"/>
</dbReference>
<dbReference type="Gene3D" id="1.20.1560.10">
    <property type="entry name" value="ABC transporter type 1, transmembrane domain"/>
    <property type="match status" value="1"/>
</dbReference>
<dbReference type="RefSeq" id="WP_073341752.1">
    <property type="nucleotide sequence ID" value="NZ_FQVH01000004.1"/>
</dbReference>
<name>A0A1M4VMN0_9THEO</name>
<accession>A0A1M4VMN0</accession>
<protein>
    <submittedName>
        <fullName evidence="12">ATP-binding cassette, subfamily B</fullName>
    </submittedName>
</protein>
<dbReference type="PROSITE" id="PS50929">
    <property type="entry name" value="ABC_TM1F"/>
    <property type="match status" value="1"/>
</dbReference>
<keyword evidence="2" id="KW-0813">Transport</keyword>
<evidence type="ECO:0000256" key="9">
    <source>
        <dbReference type="SAM" id="Phobius"/>
    </source>
</evidence>
<keyword evidence="8 9" id="KW-0472">Membrane</keyword>
<dbReference type="SMART" id="SM00382">
    <property type="entry name" value="AAA"/>
    <property type="match status" value="1"/>
</dbReference>
<dbReference type="PROSITE" id="PS50893">
    <property type="entry name" value="ABC_TRANSPORTER_2"/>
    <property type="match status" value="1"/>
</dbReference>
<evidence type="ECO:0000259" key="10">
    <source>
        <dbReference type="PROSITE" id="PS50893"/>
    </source>
</evidence>
<dbReference type="GO" id="GO:0016887">
    <property type="term" value="F:ATP hydrolysis activity"/>
    <property type="evidence" value="ECO:0007669"/>
    <property type="project" value="InterPro"/>
</dbReference>
<evidence type="ECO:0000256" key="6">
    <source>
        <dbReference type="ARBA" id="ARBA00022840"/>
    </source>
</evidence>
<evidence type="ECO:0000313" key="13">
    <source>
        <dbReference type="Proteomes" id="UP000184088"/>
    </source>
</evidence>
<dbReference type="PANTHER" id="PTHR43394">
    <property type="entry name" value="ATP-DEPENDENT PERMEASE MDL1, MITOCHONDRIAL"/>
    <property type="match status" value="1"/>
</dbReference>
<dbReference type="Proteomes" id="UP000184088">
    <property type="component" value="Unassembled WGS sequence"/>
</dbReference>
<evidence type="ECO:0000313" key="12">
    <source>
        <dbReference type="EMBL" id="SHE70112.1"/>
    </source>
</evidence>
<feature type="transmembrane region" description="Helical" evidence="9">
    <location>
        <begin position="138"/>
        <end position="156"/>
    </location>
</feature>
<evidence type="ECO:0000256" key="4">
    <source>
        <dbReference type="ARBA" id="ARBA00022692"/>
    </source>
</evidence>
<evidence type="ECO:0000259" key="11">
    <source>
        <dbReference type="PROSITE" id="PS50929"/>
    </source>
</evidence>
<dbReference type="InterPro" id="IPR039421">
    <property type="entry name" value="Type_1_exporter"/>
</dbReference>
<dbReference type="GO" id="GO:0015421">
    <property type="term" value="F:ABC-type oligopeptide transporter activity"/>
    <property type="evidence" value="ECO:0007669"/>
    <property type="project" value="TreeGrafter"/>
</dbReference>
<comment type="subcellular location">
    <subcellularLocation>
        <location evidence="1">Cell membrane</location>
        <topology evidence="1">Multi-pass membrane protein</topology>
    </subcellularLocation>
</comment>
<dbReference type="GO" id="GO:0005524">
    <property type="term" value="F:ATP binding"/>
    <property type="evidence" value="ECO:0007669"/>
    <property type="project" value="UniProtKB-KW"/>
</dbReference>
<dbReference type="OrthoDB" id="9762517at2"/>
<dbReference type="FunFam" id="3.40.50.300:FF:000221">
    <property type="entry name" value="Multidrug ABC transporter ATP-binding protein"/>
    <property type="match status" value="1"/>
</dbReference>
<feature type="domain" description="ABC transporter" evidence="10">
    <location>
        <begin position="337"/>
        <end position="572"/>
    </location>
</feature>
<reference evidence="12 13" key="1">
    <citation type="submission" date="2016-11" db="EMBL/GenBank/DDBJ databases">
        <authorList>
            <person name="Jaros S."/>
            <person name="Januszkiewicz K."/>
            <person name="Wedrychowicz H."/>
        </authorList>
    </citation>
    <scope>NUCLEOTIDE SEQUENCE [LARGE SCALE GENOMIC DNA]</scope>
    <source>
        <strain evidence="12 13">DSM 17918</strain>
    </source>
</reference>
<organism evidence="12 13">
    <name type="scientific">Caldanaerobius fijiensis DSM 17918</name>
    <dbReference type="NCBI Taxonomy" id="1121256"/>
    <lineage>
        <taxon>Bacteria</taxon>
        <taxon>Bacillati</taxon>
        <taxon>Bacillota</taxon>
        <taxon>Clostridia</taxon>
        <taxon>Thermoanaerobacterales</taxon>
        <taxon>Thermoanaerobacteraceae</taxon>
        <taxon>Caldanaerobius</taxon>
    </lineage>
</organism>
<evidence type="ECO:0000256" key="3">
    <source>
        <dbReference type="ARBA" id="ARBA00022475"/>
    </source>
</evidence>
<keyword evidence="6 12" id="KW-0067">ATP-binding</keyword>
<feature type="transmembrane region" description="Helical" evidence="9">
    <location>
        <begin position="250"/>
        <end position="268"/>
    </location>
</feature>